<keyword evidence="1 5" id="KW-0479">Metal-binding</keyword>
<feature type="zinc finger region" description="C3H1-type" evidence="5">
    <location>
        <begin position="193"/>
        <end position="220"/>
    </location>
</feature>
<keyword evidence="3 5" id="KW-0863">Zinc-finger</keyword>
<gene>
    <name evidence="8" type="ORF">SCF082_LOCUS16753</name>
</gene>
<evidence type="ECO:0000256" key="6">
    <source>
        <dbReference type="SAM" id="Phobius"/>
    </source>
</evidence>
<dbReference type="EMBL" id="CAXAMM010010990">
    <property type="protein sequence ID" value="CAK9024690.1"/>
    <property type="molecule type" value="Genomic_DNA"/>
</dbReference>
<evidence type="ECO:0000313" key="9">
    <source>
        <dbReference type="Proteomes" id="UP001642464"/>
    </source>
</evidence>
<feature type="domain" description="C3H1-type" evidence="7">
    <location>
        <begin position="228"/>
        <end position="255"/>
    </location>
</feature>
<evidence type="ECO:0000256" key="3">
    <source>
        <dbReference type="ARBA" id="ARBA00022771"/>
    </source>
</evidence>
<keyword evidence="6" id="KW-0472">Membrane</keyword>
<keyword evidence="6" id="KW-1133">Transmembrane helix</keyword>
<evidence type="ECO:0000256" key="5">
    <source>
        <dbReference type="PROSITE-ProRule" id="PRU00723"/>
    </source>
</evidence>
<feature type="transmembrane region" description="Helical" evidence="6">
    <location>
        <begin position="61"/>
        <end position="79"/>
    </location>
</feature>
<organism evidence="8 9">
    <name type="scientific">Durusdinium trenchii</name>
    <dbReference type="NCBI Taxonomy" id="1381693"/>
    <lineage>
        <taxon>Eukaryota</taxon>
        <taxon>Sar</taxon>
        <taxon>Alveolata</taxon>
        <taxon>Dinophyceae</taxon>
        <taxon>Suessiales</taxon>
        <taxon>Symbiodiniaceae</taxon>
        <taxon>Durusdinium</taxon>
    </lineage>
</organism>
<evidence type="ECO:0000256" key="1">
    <source>
        <dbReference type="ARBA" id="ARBA00022723"/>
    </source>
</evidence>
<feature type="domain" description="C3H1-type" evidence="7">
    <location>
        <begin position="193"/>
        <end position="220"/>
    </location>
</feature>
<sequence length="358" mass="41024">MAPPRASTRPSRADMLMSGVPEDYIDALLNEKYMEDLIAATNKQYQKREKKRNREDRLQKVILLFLICQAILGVAVAAYKTLLQPDKVISAFVNMENIDMVLMIDTSNHMVDRLTKQQDVVLKFSEEMLSAMKLEREQTLQKNVERVEEIKRKSSTAISRFLSHFFETNAQDHTGLSGTFAHGLGELQALPDLSKTSLCQAFAESGVCRDANCSFAHGVEELRATKKFYKTSMCKFHMMRQCRMGAYCRHAHDESELQEVPPDFLEEEFSEEQLLPTILLRDCYEFKPRMHNLFTEEGQTATCSERFGMTKSTQYDQYFPLQPWGGVEKISLPPSLPRSADAGLQYYDIPEPWEAISL</sequence>
<dbReference type="InterPro" id="IPR045877">
    <property type="entry name" value="ZFP36-like"/>
</dbReference>
<protein>
    <submittedName>
        <fullName evidence="8">mRNA decay activator protein ZFP36 (G0/G1 switch regulatory protein 24) (Growth factor-inducible nuclear protein NUP475) (Tristetraprolin) (Zinc finger protein 36) (Zfp-36)</fullName>
    </submittedName>
</protein>
<evidence type="ECO:0000313" key="8">
    <source>
        <dbReference type="EMBL" id="CAK9024690.1"/>
    </source>
</evidence>
<comment type="caution">
    <text evidence="8">The sequence shown here is derived from an EMBL/GenBank/DDBJ whole genome shotgun (WGS) entry which is preliminary data.</text>
</comment>
<evidence type="ECO:0000259" key="7">
    <source>
        <dbReference type="PROSITE" id="PS50103"/>
    </source>
</evidence>
<dbReference type="PANTHER" id="PTHR12547:SF18">
    <property type="entry name" value="PROTEIN TIS11"/>
    <property type="match status" value="1"/>
</dbReference>
<name>A0ABP0KD02_9DINO</name>
<keyword evidence="2" id="KW-0677">Repeat</keyword>
<proteinExistence type="predicted"/>
<accession>A0ABP0KD02</accession>
<dbReference type="SUPFAM" id="SSF90229">
    <property type="entry name" value="CCCH zinc finger"/>
    <property type="match status" value="2"/>
</dbReference>
<dbReference type="InterPro" id="IPR036855">
    <property type="entry name" value="Znf_CCCH_sf"/>
</dbReference>
<evidence type="ECO:0000256" key="4">
    <source>
        <dbReference type="ARBA" id="ARBA00022833"/>
    </source>
</evidence>
<feature type="zinc finger region" description="C3H1-type" evidence="5">
    <location>
        <begin position="228"/>
        <end position="255"/>
    </location>
</feature>
<dbReference type="Pfam" id="PF00642">
    <property type="entry name" value="zf-CCCH"/>
    <property type="match status" value="1"/>
</dbReference>
<keyword evidence="4 5" id="KW-0862">Zinc</keyword>
<dbReference type="PROSITE" id="PS50103">
    <property type="entry name" value="ZF_C3H1"/>
    <property type="match status" value="2"/>
</dbReference>
<dbReference type="InterPro" id="IPR000571">
    <property type="entry name" value="Znf_CCCH"/>
</dbReference>
<dbReference type="Proteomes" id="UP001642464">
    <property type="component" value="Unassembled WGS sequence"/>
</dbReference>
<evidence type="ECO:0000256" key="2">
    <source>
        <dbReference type="ARBA" id="ARBA00022737"/>
    </source>
</evidence>
<dbReference type="Gene3D" id="4.10.1000.10">
    <property type="entry name" value="Zinc finger, CCCH-type"/>
    <property type="match status" value="2"/>
</dbReference>
<keyword evidence="9" id="KW-1185">Reference proteome</keyword>
<keyword evidence="6" id="KW-0812">Transmembrane</keyword>
<dbReference type="SMART" id="SM00356">
    <property type="entry name" value="ZnF_C3H1"/>
    <property type="match status" value="2"/>
</dbReference>
<reference evidence="8 9" key="1">
    <citation type="submission" date="2024-02" db="EMBL/GenBank/DDBJ databases">
        <authorList>
            <person name="Chen Y."/>
            <person name="Shah S."/>
            <person name="Dougan E. K."/>
            <person name="Thang M."/>
            <person name="Chan C."/>
        </authorList>
    </citation>
    <scope>NUCLEOTIDE SEQUENCE [LARGE SCALE GENOMIC DNA]</scope>
</reference>
<dbReference type="PANTHER" id="PTHR12547">
    <property type="entry name" value="CCCH ZINC FINGER/TIS11-RELATED"/>
    <property type="match status" value="1"/>
</dbReference>